<evidence type="ECO:0000313" key="10">
    <source>
        <dbReference type="EMBL" id="PHH49825.1"/>
    </source>
</evidence>
<feature type="active site" evidence="7">
    <location>
        <position position="451"/>
    </location>
</feature>
<dbReference type="Pfam" id="PF01974">
    <property type="entry name" value="tRNA_int_endo"/>
    <property type="match status" value="1"/>
</dbReference>
<feature type="region of interest" description="Disordered" evidence="8">
    <location>
        <begin position="1"/>
        <end position="21"/>
    </location>
</feature>
<dbReference type="GO" id="GO:0003676">
    <property type="term" value="F:nucleic acid binding"/>
    <property type="evidence" value="ECO:0007669"/>
    <property type="project" value="InterPro"/>
</dbReference>
<evidence type="ECO:0000256" key="4">
    <source>
        <dbReference type="ARBA" id="ARBA00023239"/>
    </source>
</evidence>
<dbReference type="InterPro" id="IPR016589">
    <property type="entry name" value="tRNA_splic_SEN2"/>
</dbReference>
<feature type="domain" description="tRNA intron endonuclease catalytic" evidence="9">
    <location>
        <begin position="413"/>
        <end position="470"/>
    </location>
</feature>
<dbReference type="STRING" id="1035309.A0A2C5WUF0"/>
<evidence type="ECO:0000256" key="7">
    <source>
        <dbReference type="PIRSR" id="PIRSR011789-1"/>
    </source>
</evidence>
<dbReference type="EC" id="4.6.1.16" evidence="2"/>
<keyword evidence="10" id="KW-0255">Endonuclease</keyword>
<keyword evidence="11" id="KW-1185">Reference proteome</keyword>
<dbReference type="PANTHER" id="PTHR21227:SF0">
    <property type="entry name" value="TRNA-SPLICING ENDONUCLEASE SUBUNIT SEN2"/>
    <property type="match status" value="1"/>
</dbReference>
<comment type="caution">
    <text evidence="10">The sequence shown here is derived from an EMBL/GenBank/DDBJ whole genome shotgun (WGS) entry which is preliminary data.</text>
</comment>
<evidence type="ECO:0000256" key="6">
    <source>
        <dbReference type="ARBA" id="ARBA00034031"/>
    </source>
</evidence>
<proteinExistence type="inferred from homology"/>
<name>A0A2C5WUF0_9PEZI</name>
<dbReference type="InterPro" id="IPR006677">
    <property type="entry name" value="tRNA_intron_Endonuc_cat-like"/>
</dbReference>
<evidence type="ECO:0000256" key="2">
    <source>
        <dbReference type="ARBA" id="ARBA00012573"/>
    </source>
</evidence>
<gene>
    <name evidence="10" type="primary">tsp-2</name>
    <name evidence="10" type="ORF">CFIMG_005769RAa</name>
</gene>
<evidence type="ECO:0000256" key="5">
    <source>
        <dbReference type="ARBA" id="ARBA00032432"/>
    </source>
</evidence>
<feature type="active site" evidence="7">
    <location>
        <position position="494"/>
    </location>
</feature>
<protein>
    <recommendedName>
        <fullName evidence="2">tRNA-intron lyase</fullName>
        <ecNumber evidence="2">4.6.1.16</ecNumber>
    </recommendedName>
    <alternativeName>
        <fullName evidence="5">tRNA-intron endonuclease Sen2</fullName>
    </alternativeName>
</protein>
<dbReference type="CDD" id="cd22363">
    <property type="entry name" value="tRNA-intron_lyase_C"/>
    <property type="match status" value="1"/>
</dbReference>
<reference evidence="10 11" key="1">
    <citation type="journal article" date="2013" name="Fungal Biol.">
        <title>Analysis of microsatellite markers in the genome of the plant pathogen Ceratocystis fimbriata.</title>
        <authorList>
            <person name="Simpson M.C."/>
            <person name="Wilken P.M."/>
            <person name="Coetzee M.P."/>
            <person name="Wingfield M.J."/>
            <person name="Wingfield B.D."/>
        </authorList>
    </citation>
    <scope>NUCLEOTIDE SEQUENCE [LARGE SCALE GENOMIC DNA]</scope>
    <source>
        <strain evidence="10 11">CBS 114723</strain>
    </source>
</reference>
<dbReference type="InterPro" id="IPR006676">
    <property type="entry name" value="tRNA_splic"/>
</dbReference>
<dbReference type="AlphaFoldDB" id="A0A2C5WUF0"/>
<dbReference type="Proteomes" id="UP000222788">
    <property type="component" value="Unassembled WGS sequence"/>
</dbReference>
<dbReference type="EMBL" id="APWK03000167">
    <property type="protein sequence ID" value="PHH49825.1"/>
    <property type="molecule type" value="Genomic_DNA"/>
</dbReference>
<keyword evidence="4" id="KW-0456">Lyase</keyword>
<comment type="catalytic activity">
    <reaction evidence="6">
        <text>pretRNA = a 3'-half-tRNA molecule with a 5'-OH end + a 5'-half-tRNA molecule with a 2',3'-cyclic phosphate end + an intron with a 2',3'-cyclic phosphate and a 5'-hydroxyl terminus.</text>
        <dbReference type="EC" id="4.6.1.16"/>
    </reaction>
</comment>
<evidence type="ECO:0000256" key="3">
    <source>
        <dbReference type="ARBA" id="ARBA00022694"/>
    </source>
</evidence>
<dbReference type="GO" id="GO:0000379">
    <property type="term" value="P:tRNA-type intron splice site recognition and cleavage"/>
    <property type="evidence" value="ECO:0007669"/>
    <property type="project" value="TreeGrafter"/>
</dbReference>
<reference evidence="10 11" key="2">
    <citation type="journal article" date="2013" name="IMA Fungus">
        <title>IMA Genome-F 1: Ceratocystis fimbriata: Draft nuclear genome sequence for the plant pathogen, Ceratocystis fimbriata.</title>
        <authorList>
            <person name="Wilken P.M."/>
            <person name="Steenkamp E.T."/>
            <person name="Wingfield M.J."/>
            <person name="de Beer Z.W."/>
            <person name="Wingfield B.D."/>
        </authorList>
    </citation>
    <scope>NUCLEOTIDE SEQUENCE [LARGE SCALE GENOMIC DNA]</scope>
    <source>
        <strain evidence="10 11">CBS 114723</strain>
    </source>
</reference>
<dbReference type="InterPro" id="IPR011856">
    <property type="entry name" value="tRNA_endonuc-like_dom_sf"/>
</dbReference>
<accession>A0A2C5WUF0</accession>
<dbReference type="GO" id="GO:0000214">
    <property type="term" value="C:tRNA-intron endonuclease complex"/>
    <property type="evidence" value="ECO:0007669"/>
    <property type="project" value="InterPro"/>
</dbReference>
<evidence type="ECO:0000313" key="11">
    <source>
        <dbReference type="Proteomes" id="UP000222788"/>
    </source>
</evidence>
<keyword evidence="3" id="KW-0819">tRNA processing</keyword>
<dbReference type="Gene3D" id="3.40.1350.10">
    <property type="match status" value="1"/>
</dbReference>
<organism evidence="10 11">
    <name type="scientific">Ceratocystis fimbriata CBS 114723</name>
    <dbReference type="NCBI Taxonomy" id="1035309"/>
    <lineage>
        <taxon>Eukaryota</taxon>
        <taxon>Fungi</taxon>
        <taxon>Dikarya</taxon>
        <taxon>Ascomycota</taxon>
        <taxon>Pezizomycotina</taxon>
        <taxon>Sordariomycetes</taxon>
        <taxon>Hypocreomycetidae</taxon>
        <taxon>Microascales</taxon>
        <taxon>Ceratocystidaceae</taxon>
        <taxon>Ceratocystis</taxon>
    </lineage>
</organism>
<dbReference type="PANTHER" id="PTHR21227">
    <property type="entry name" value="TRNA-SPLICING ENDONUCLEASE SUBUNIT SEN2"/>
    <property type="match status" value="1"/>
</dbReference>
<dbReference type="InterPro" id="IPR036167">
    <property type="entry name" value="tRNA_intron_Endo_cat-like_sf"/>
</dbReference>
<sequence length="541" mass="60894">MASPALEPTTRLPADKASPRRTIHDIYAQPAPVKVFPLPTFQPSNPLSVAQLLYSWVSQVLFPPKEAYEMYQGLFSPHSMSVNIINEKEMFALWQQGFYGKGNLSRSEPNWAKSQEVKKGLKDAHVSESFTILRREQRKEAKWERARAEQAAINATRLREALENFDQSLVPHSPLSLLTLPNSLEDMVAKRQALERVVIDSQNDHLKSFGLSVSSNAEEADRGVENSSPLLEEDISVSPTIKTSSVPFSPLALLALPNSQADLEAREEAQKLVTTAEIPSPPVSVKSEQESNSNLSKTVRFSPEVESAVYFEDAPPSPQTTSDDSQACIVNIKPETLKQGHTVNVRVETLATAEHLQLTFEEAFFLAYGLGCLQISNPESKKAYSNTELFRLFREHSHVPPRIAAPLRSDDPFLVNYVVYHHFRSLGFVPRPGMKFGVDWLLYQRGPVFDHAEYGMVLIPSYSSPEWAKLGVSMPERNWQWFHGVNRTLAHAFKTFVVVYVDIPSPSEFAFAEKKGGITAVLKLYKVREFIIKRWSANRNR</sequence>
<evidence type="ECO:0000256" key="1">
    <source>
        <dbReference type="ARBA" id="ARBA00008078"/>
    </source>
</evidence>
<keyword evidence="10" id="KW-0540">Nuclease</keyword>
<comment type="similarity">
    <text evidence="1">Belongs to the tRNA-intron endonuclease family.</text>
</comment>
<dbReference type="GO" id="GO:0005737">
    <property type="term" value="C:cytoplasm"/>
    <property type="evidence" value="ECO:0007669"/>
    <property type="project" value="TreeGrafter"/>
</dbReference>
<dbReference type="OrthoDB" id="10249562at2759"/>
<keyword evidence="10" id="KW-0378">Hydrolase</keyword>
<evidence type="ECO:0000256" key="8">
    <source>
        <dbReference type="SAM" id="MobiDB-lite"/>
    </source>
</evidence>
<dbReference type="PIRSF" id="PIRSF011789">
    <property type="entry name" value="tRNA_splic_SEN2"/>
    <property type="match status" value="1"/>
</dbReference>
<dbReference type="GO" id="GO:0000213">
    <property type="term" value="F:tRNA-intron lyase activity"/>
    <property type="evidence" value="ECO:0007669"/>
    <property type="project" value="UniProtKB-EC"/>
</dbReference>
<evidence type="ECO:0000259" key="9">
    <source>
        <dbReference type="Pfam" id="PF01974"/>
    </source>
</evidence>
<dbReference type="SUPFAM" id="SSF53032">
    <property type="entry name" value="tRNA-intron endonuclease catalytic domain-like"/>
    <property type="match status" value="1"/>
</dbReference>
<feature type="active site" evidence="7">
    <location>
        <position position="443"/>
    </location>
</feature>